<organism evidence="1 2">
    <name type="scientific">Hipposideros armiger</name>
    <name type="common">Great Himalayan leaf-nosed bat</name>
    <dbReference type="NCBI Taxonomy" id="186990"/>
    <lineage>
        <taxon>Eukaryota</taxon>
        <taxon>Metazoa</taxon>
        <taxon>Chordata</taxon>
        <taxon>Craniata</taxon>
        <taxon>Vertebrata</taxon>
        <taxon>Euteleostomi</taxon>
        <taxon>Mammalia</taxon>
        <taxon>Eutheria</taxon>
        <taxon>Laurasiatheria</taxon>
        <taxon>Chiroptera</taxon>
        <taxon>Yinpterochiroptera</taxon>
        <taxon>Rhinolophoidea</taxon>
        <taxon>Hipposideridae</taxon>
        <taxon>Hipposideros</taxon>
    </lineage>
</organism>
<dbReference type="InterPro" id="IPR039471">
    <property type="entry name" value="CXorf65-like"/>
</dbReference>
<dbReference type="GeneID" id="109385573"/>
<dbReference type="KEGG" id="hai:109385573"/>
<sequence length="192" mass="22014">MFAYIKHGDNQRFLININCCVYLLMHYIRSKLGLAKTDTIDLCDESGTVKLLFLMKTLGEYAIKFLTARNTYYVCKVIRGAPGTRLQNAYLAFRPFLKTPAFDLIGKQCDGEHGQAVGPFSWLLDALCTQCGMLERSRLKLLRMKAPKKAASETSVKLIGRSGEDRITARILYHNMRVDFVRRKNRLRLNKK</sequence>
<evidence type="ECO:0000313" key="1">
    <source>
        <dbReference type="Proteomes" id="UP000694851"/>
    </source>
</evidence>
<dbReference type="RefSeq" id="XP_019503516.1">
    <property type="nucleotide sequence ID" value="XM_019647971.1"/>
</dbReference>
<reference evidence="2" key="1">
    <citation type="submission" date="2025-08" db="UniProtKB">
        <authorList>
            <consortium name="RefSeq"/>
        </authorList>
    </citation>
    <scope>IDENTIFICATION</scope>
    <source>
        <tissue evidence="2">Muscle</tissue>
    </source>
</reference>
<keyword evidence="1" id="KW-1185">Reference proteome</keyword>
<proteinExistence type="predicted"/>
<dbReference type="PANTHER" id="PTHR33887:SF4">
    <property type="entry name" value="AB2-183"/>
    <property type="match status" value="1"/>
</dbReference>
<protein>
    <submittedName>
        <fullName evidence="2">Uncharacterized protein CXorf65 homolog</fullName>
    </submittedName>
</protein>
<dbReference type="CTD" id="102363687"/>
<name>A0A8B7RR07_HIPAR</name>
<dbReference type="Proteomes" id="UP000694851">
    <property type="component" value="Unplaced"/>
</dbReference>
<dbReference type="PANTHER" id="PTHR33887">
    <property type="entry name" value="PB1 DOMAIN-CONTAINING PROTEIN"/>
    <property type="match status" value="1"/>
</dbReference>
<gene>
    <name evidence="2" type="primary">CUNHXorf65</name>
</gene>
<dbReference type="Pfam" id="PF15874">
    <property type="entry name" value="Il2rg"/>
    <property type="match status" value="1"/>
</dbReference>
<accession>A0A8B7RR07</accession>
<dbReference type="OrthoDB" id="2109241at2759"/>
<evidence type="ECO:0000313" key="2">
    <source>
        <dbReference type="RefSeq" id="XP_019503516.1"/>
    </source>
</evidence>
<dbReference type="AlphaFoldDB" id="A0A8B7RR07"/>